<evidence type="ECO:0000313" key="3">
    <source>
        <dbReference type="Proteomes" id="UP001501218"/>
    </source>
</evidence>
<proteinExistence type="predicted"/>
<keyword evidence="3" id="KW-1185">Reference proteome</keyword>
<dbReference type="InterPro" id="IPR037401">
    <property type="entry name" value="SnoaL-like"/>
</dbReference>
<evidence type="ECO:0000259" key="1">
    <source>
        <dbReference type="Pfam" id="PF12680"/>
    </source>
</evidence>
<evidence type="ECO:0000313" key="2">
    <source>
        <dbReference type="EMBL" id="GAA2342996.1"/>
    </source>
</evidence>
<dbReference type="Pfam" id="PF12680">
    <property type="entry name" value="SnoaL_2"/>
    <property type="match status" value="1"/>
</dbReference>
<name>A0ABN3G3L4_9PSEU</name>
<dbReference type="InterPro" id="IPR032710">
    <property type="entry name" value="NTF2-like_dom_sf"/>
</dbReference>
<organism evidence="2 3">
    <name type="scientific">Saccharopolyspora halophila</name>
    <dbReference type="NCBI Taxonomy" id="405551"/>
    <lineage>
        <taxon>Bacteria</taxon>
        <taxon>Bacillati</taxon>
        <taxon>Actinomycetota</taxon>
        <taxon>Actinomycetes</taxon>
        <taxon>Pseudonocardiales</taxon>
        <taxon>Pseudonocardiaceae</taxon>
        <taxon>Saccharopolyspora</taxon>
    </lineage>
</organism>
<dbReference type="Proteomes" id="UP001501218">
    <property type="component" value="Unassembled WGS sequence"/>
</dbReference>
<dbReference type="EMBL" id="BAAARA010000004">
    <property type="protein sequence ID" value="GAA2342996.1"/>
    <property type="molecule type" value="Genomic_DNA"/>
</dbReference>
<comment type="caution">
    <text evidence="2">The sequence shown here is derived from an EMBL/GenBank/DDBJ whole genome shotgun (WGS) entry which is preliminary data.</text>
</comment>
<dbReference type="Gene3D" id="3.10.450.50">
    <property type="match status" value="1"/>
</dbReference>
<accession>A0ABN3G3L4</accession>
<gene>
    <name evidence="2" type="ORF">GCM10009854_19720</name>
</gene>
<dbReference type="SUPFAM" id="SSF54427">
    <property type="entry name" value="NTF2-like"/>
    <property type="match status" value="1"/>
</dbReference>
<sequence length="147" mass="15874">MSEGVFWKASREAHPARDAAFASISAVARGAKQEWLDLFANEAVVEDPVGPSAFDPDGKGHHGDEGISAFWDLAISQAERIEFHIDDSFACGNEVANTGRIVTTLPDGNAMTAEGVFSYRVDGSGKILAIRAFWEFDRAMATLRPAD</sequence>
<protein>
    <submittedName>
        <fullName evidence="2">Nuclear transport factor 2 family protein</fullName>
    </submittedName>
</protein>
<reference evidence="2 3" key="1">
    <citation type="journal article" date="2019" name="Int. J. Syst. Evol. Microbiol.">
        <title>The Global Catalogue of Microorganisms (GCM) 10K type strain sequencing project: providing services to taxonomists for standard genome sequencing and annotation.</title>
        <authorList>
            <consortium name="The Broad Institute Genomics Platform"/>
            <consortium name="The Broad Institute Genome Sequencing Center for Infectious Disease"/>
            <person name="Wu L."/>
            <person name="Ma J."/>
        </authorList>
    </citation>
    <scope>NUCLEOTIDE SEQUENCE [LARGE SCALE GENOMIC DNA]</scope>
    <source>
        <strain evidence="2 3">JCM 16221</strain>
    </source>
</reference>
<dbReference type="RefSeq" id="WP_344129025.1">
    <property type="nucleotide sequence ID" value="NZ_BAAARA010000004.1"/>
</dbReference>
<feature type="domain" description="SnoaL-like" evidence="1">
    <location>
        <begin position="24"/>
        <end position="128"/>
    </location>
</feature>